<proteinExistence type="predicted"/>
<comment type="caution">
    <text evidence="1">The sequence shown here is derived from an EMBL/GenBank/DDBJ whole genome shotgun (WGS) entry which is preliminary data.</text>
</comment>
<organism evidence="1 2">
    <name type="scientific">Flavivirga aquatica</name>
    <dbReference type="NCBI Taxonomy" id="1849968"/>
    <lineage>
        <taxon>Bacteria</taxon>
        <taxon>Pseudomonadati</taxon>
        <taxon>Bacteroidota</taxon>
        <taxon>Flavobacteriia</taxon>
        <taxon>Flavobacteriales</taxon>
        <taxon>Flavobacteriaceae</taxon>
        <taxon>Flavivirga</taxon>
    </lineage>
</organism>
<evidence type="ECO:0000313" key="2">
    <source>
        <dbReference type="Proteomes" id="UP000095713"/>
    </source>
</evidence>
<keyword evidence="2" id="KW-1185">Reference proteome</keyword>
<dbReference type="Proteomes" id="UP000095713">
    <property type="component" value="Unassembled WGS sequence"/>
</dbReference>
<name>A0A1E5SHM0_9FLAO</name>
<evidence type="ECO:0000313" key="1">
    <source>
        <dbReference type="EMBL" id="OEJ98627.1"/>
    </source>
</evidence>
<reference evidence="1 2" key="1">
    <citation type="submission" date="2016-05" db="EMBL/GenBank/DDBJ databases">
        <title>Draft Genome Sequence of Algibacter sp. Strain SK-16 Isolated from the Surface Water of Aburatsubo Inlet.</title>
        <authorList>
            <person name="Wong S.-K."/>
            <person name="Yoshizawa S."/>
            <person name="Nakajima Y."/>
            <person name="Ogura Y."/>
            <person name="Tetsuya H."/>
            <person name="Hamasaki K."/>
        </authorList>
    </citation>
    <scope>NUCLEOTIDE SEQUENCE [LARGE SCALE GENOMIC DNA]</scope>
    <source>
        <strain evidence="1 2">SK-16</strain>
    </source>
</reference>
<gene>
    <name evidence="1" type="ORF">A8C32_05360</name>
</gene>
<dbReference type="EMBL" id="MDJD01000054">
    <property type="protein sequence ID" value="OEJ98627.1"/>
    <property type="molecule type" value="Genomic_DNA"/>
</dbReference>
<dbReference type="AlphaFoldDB" id="A0A1E5SHM0"/>
<dbReference type="RefSeq" id="WP_069831313.1">
    <property type="nucleotide sequence ID" value="NZ_MDJD01000054.1"/>
</dbReference>
<accession>A0A1E5SHM0</accession>
<sequence>MNKLNFTEFKKITLNEKLNNCISLFESYILKHNLHETKWLIILNFLKESNRWDYIDEWFYKYCEILPESILEETDFKSNSEDWKYITIEEFKEYKELYDNSKYTEEINSLMIHIHQMVSIELYTDSKKISKISFAEYSKYIKFI</sequence>
<protein>
    <submittedName>
        <fullName evidence="1">Uncharacterized protein</fullName>
    </submittedName>
</protein>